<comment type="caution">
    <text evidence="2">The sequence shown here is derived from an EMBL/GenBank/DDBJ whole genome shotgun (WGS) entry which is preliminary data.</text>
</comment>
<organism evidence="2 3">
    <name type="scientific">Brevibacterium otitidis</name>
    <dbReference type="NCBI Taxonomy" id="53364"/>
    <lineage>
        <taxon>Bacteria</taxon>
        <taxon>Bacillati</taxon>
        <taxon>Actinomycetota</taxon>
        <taxon>Actinomycetes</taxon>
        <taxon>Micrococcales</taxon>
        <taxon>Brevibacteriaceae</taxon>
        <taxon>Brevibacterium</taxon>
    </lineage>
</organism>
<dbReference type="EMBL" id="JBHMAU010000071">
    <property type="protein sequence ID" value="MFB9777100.1"/>
    <property type="molecule type" value="Genomic_DNA"/>
</dbReference>
<keyword evidence="1" id="KW-0472">Membrane</keyword>
<keyword evidence="3" id="KW-1185">Reference proteome</keyword>
<feature type="transmembrane region" description="Helical" evidence="1">
    <location>
        <begin position="69"/>
        <end position="91"/>
    </location>
</feature>
<feature type="transmembrane region" description="Helical" evidence="1">
    <location>
        <begin position="43"/>
        <end position="63"/>
    </location>
</feature>
<feature type="transmembrane region" description="Helical" evidence="1">
    <location>
        <begin position="158"/>
        <end position="180"/>
    </location>
</feature>
<feature type="transmembrane region" description="Helical" evidence="1">
    <location>
        <begin position="112"/>
        <end position="138"/>
    </location>
</feature>
<gene>
    <name evidence="2" type="ORF">ACFFN1_11935</name>
</gene>
<protein>
    <recommendedName>
        <fullName evidence="4">ABC-2 type transport system permease protein</fullName>
    </recommendedName>
</protein>
<evidence type="ECO:0008006" key="4">
    <source>
        <dbReference type="Google" id="ProtNLM"/>
    </source>
</evidence>
<dbReference type="Proteomes" id="UP001589707">
    <property type="component" value="Unassembled WGS sequence"/>
</dbReference>
<feature type="transmembrane region" description="Helical" evidence="1">
    <location>
        <begin position="231"/>
        <end position="250"/>
    </location>
</feature>
<reference evidence="2 3" key="1">
    <citation type="submission" date="2024-09" db="EMBL/GenBank/DDBJ databases">
        <authorList>
            <person name="Sun Q."/>
            <person name="Mori K."/>
        </authorList>
    </citation>
    <scope>NUCLEOTIDE SEQUENCE [LARGE SCALE GENOMIC DNA]</scope>
    <source>
        <strain evidence="2 3">JCM 11683</strain>
    </source>
</reference>
<evidence type="ECO:0000256" key="1">
    <source>
        <dbReference type="SAM" id="Phobius"/>
    </source>
</evidence>
<dbReference type="RefSeq" id="WP_376841002.1">
    <property type="nucleotide sequence ID" value="NZ_JBHMAU010000071.1"/>
</dbReference>
<feature type="transmembrane region" description="Helical" evidence="1">
    <location>
        <begin position="187"/>
        <end position="206"/>
    </location>
</feature>
<evidence type="ECO:0000313" key="2">
    <source>
        <dbReference type="EMBL" id="MFB9777100.1"/>
    </source>
</evidence>
<accession>A0ABV5X3S9</accession>
<name>A0ABV5X3S9_9MICO</name>
<evidence type="ECO:0000313" key="3">
    <source>
        <dbReference type="Proteomes" id="UP001589707"/>
    </source>
</evidence>
<proteinExistence type="predicted"/>
<keyword evidence="1" id="KW-0812">Transmembrane</keyword>
<sequence>MTTPTATHAAAAPIETRVQTHGLRHLRLLGVELRKVADTRAGLIVLAVAALLTCAFAVGRAWSDADFGQIASMAAMPGAIAVQILAILLVTQERTHQTGVTTWSLTPRRHQVIIAKAEAALVLCVIAWVLALALAAVIVPLSGTFADEPASWTTDWSLVLTTLGNNAGFALTGIALGLAFGSAPAPIIIVAMWSMVETMVTTFVSATEEFFTWINPAILQPIAGEVTTGGIARMLTAIAFWIVLPAIIGWRRTVTEEP</sequence>
<keyword evidence="1" id="KW-1133">Transmembrane helix</keyword>